<dbReference type="SUPFAM" id="SSF53822">
    <property type="entry name" value="Periplasmic binding protein-like I"/>
    <property type="match status" value="1"/>
</dbReference>
<dbReference type="InterPro" id="IPR028082">
    <property type="entry name" value="Peripla_BP_I"/>
</dbReference>
<dbReference type="Proteomes" id="UP000002318">
    <property type="component" value="Chromosome"/>
</dbReference>
<evidence type="ECO:0000256" key="4">
    <source>
        <dbReference type="SAM" id="SignalP"/>
    </source>
</evidence>
<dbReference type="HOGENOM" id="CLU_037628_3_1_12"/>
<evidence type="ECO:0000256" key="2">
    <source>
        <dbReference type="ARBA" id="ARBA00007639"/>
    </source>
</evidence>
<dbReference type="GO" id="GO:0030313">
    <property type="term" value="C:cell envelope"/>
    <property type="evidence" value="ECO:0007669"/>
    <property type="project" value="UniProtKB-SubCell"/>
</dbReference>
<comment type="subcellular location">
    <subcellularLocation>
        <location evidence="1">Cell envelope</location>
    </subcellularLocation>
</comment>
<proteinExistence type="inferred from homology"/>
<evidence type="ECO:0000313" key="6">
    <source>
        <dbReference type="EMBL" id="ADK80247.1"/>
    </source>
</evidence>
<gene>
    <name evidence="6" type="ordered locus">Spirs_1117</name>
</gene>
<keyword evidence="3 4" id="KW-0732">Signal</keyword>
<dbReference type="OrthoDB" id="9814427at2"/>
<dbReference type="Pfam" id="PF13407">
    <property type="entry name" value="Peripla_BP_4"/>
    <property type="match status" value="1"/>
</dbReference>
<dbReference type="EMBL" id="CP002116">
    <property type="protein sequence ID" value="ADK80247.1"/>
    <property type="molecule type" value="Genomic_DNA"/>
</dbReference>
<dbReference type="PANTHER" id="PTHR46847:SF1">
    <property type="entry name" value="D-ALLOSE-BINDING PERIPLASMIC PROTEIN-RELATED"/>
    <property type="match status" value="1"/>
</dbReference>
<sequence>MEKRFSMVLVLLSLLLTPIFANGSQESSSSQEGGKSYRIAFTMALRDQFLSTMENACLAEAKKEGVKVASQDAQQSSNAQLSQVQQFAAQDYDALIVNLVTTDNSQAVLSAAGDMPVVFVNRAPDVDLVKGKQTYVGSDEHKSGAFQAQALAKFFTERNVKTINYVLLQGTLGLQHTTLRTSSVKKGLEDAGFTLNQVYQDTAEYDRAKALNKMQQFIASGKKFDCVICNNDEMALGAIAAMKQAGLDPKEIPVVGIDATAAGLTAMENGELYATVFQDAKGQGEGALKAAMALASGQEIDTYIDIPFQLVDQSNYKNYMK</sequence>
<evidence type="ECO:0000256" key="3">
    <source>
        <dbReference type="ARBA" id="ARBA00022729"/>
    </source>
</evidence>
<comment type="similarity">
    <text evidence="2">Belongs to the bacterial solute-binding protein 2 family.</text>
</comment>
<feature type="chain" id="PRO_5003150656" evidence="4">
    <location>
        <begin position="22"/>
        <end position="321"/>
    </location>
</feature>
<dbReference type="PANTHER" id="PTHR46847">
    <property type="entry name" value="D-ALLOSE-BINDING PERIPLASMIC PROTEIN-RELATED"/>
    <property type="match status" value="1"/>
</dbReference>
<dbReference type="Gene3D" id="3.40.50.2300">
    <property type="match status" value="2"/>
</dbReference>
<dbReference type="AlphaFoldDB" id="E1R0Z8"/>
<evidence type="ECO:0000259" key="5">
    <source>
        <dbReference type="Pfam" id="PF13407"/>
    </source>
</evidence>
<evidence type="ECO:0000313" key="7">
    <source>
        <dbReference type="Proteomes" id="UP000002318"/>
    </source>
</evidence>
<dbReference type="KEGG" id="ssm:Spirs_1117"/>
<dbReference type="GO" id="GO:0030246">
    <property type="term" value="F:carbohydrate binding"/>
    <property type="evidence" value="ECO:0007669"/>
    <property type="project" value="UniProtKB-ARBA"/>
</dbReference>
<dbReference type="InterPro" id="IPR025997">
    <property type="entry name" value="SBP_2_dom"/>
</dbReference>
<reference evidence="7" key="1">
    <citation type="journal article" date="2010" name="Stand. Genomic Sci.">
        <title>Complete genome sequence of Spirochaeta smaragdinae type strain (SEBR 4228).</title>
        <authorList>
            <person name="Mavromatis K."/>
            <person name="Yasawong M."/>
            <person name="Chertkov O."/>
            <person name="Lapidus A."/>
            <person name="Lucas S."/>
            <person name="Nolan M."/>
            <person name="Del Rio T.G."/>
            <person name="Tice H."/>
            <person name="Cheng J.F."/>
            <person name="Pitluck S."/>
            <person name="Liolios K."/>
            <person name="Ivanova N."/>
            <person name="Tapia R."/>
            <person name="Han C."/>
            <person name="Bruce D."/>
            <person name="Goodwin L."/>
            <person name="Pati A."/>
            <person name="Chen A."/>
            <person name="Palaniappan K."/>
            <person name="Land M."/>
            <person name="Hauser L."/>
            <person name="Chang Y.J."/>
            <person name="Jeffries C.D."/>
            <person name="Detter J.C."/>
            <person name="Rohde M."/>
            <person name="Brambilla E."/>
            <person name="Spring S."/>
            <person name="Goker M."/>
            <person name="Sikorski J."/>
            <person name="Woyke T."/>
            <person name="Bristow J."/>
            <person name="Eisen J.A."/>
            <person name="Markowitz V."/>
            <person name="Hugenholtz P."/>
            <person name="Klenk H.P."/>
            <person name="Kyrpides N.C."/>
        </authorList>
    </citation>
    <scope>NUCLEOTIDE SEQUENCE [LARGE SCALE GENOMIC DNA]</scope>
    <source>
        <strain evidence="7">DSM 11293 / JCM 15392 / SEBR 4228</strain>
    </source>
</reference>
<dbReference type="STRING" id="573413.Spirs_1117"/>
<dbReference type="eggNOG" id="COG1879">
    <property type="taxonomic scope" value="Bacteria"/>
</dbReference>
<protein>
    <submittedName>
        <fullName evidence="6">Periplasmic binding protein/LacI transcriptional regulator</fullName>
    </submittedName>
</protein>
<feature type="signal peptide" evidence="4">
    <location>
        <begin position="1"/>
        <end position="21"/>
    </location>
</feature>
<keyword evidence="7" id="KW-1185">Reference proteome</keyword>
<evidence type="ECO:0000256" key="1">
    <source>
        <dbReference type="ARBA" id="ARBA00004196"/>
    </source>
</evidence>
<dbReference type="RefSeq" id="WP_013253711.1">
    <property type="nucleotide sequence ID" value="NC_014364.1"/>
</dbReference>
<name>E1R0Z8_SEDSS</name>
<feature type="domain" description="Periplasmic binding protein" evidence="5">
    <location>
        <begin position="46"/>
        <end position="299"/>
    </location>
</feature>
<accession>E1R0Z8</accession>
<organism evidence="6 7">
    <name type="scientific">Sediminispirochaeta smaragdinae (strain DSM 11293 / JCM 15392 / SEBR 4228)</name>
    <name type="common">Spirochaeta smaragdinae</name>
    <dbReference type="NCBI Taxonomy" id="573413"/>
    <lineage>
        <taxon>Bacteria</taxon>
        <taxon>Pseudomonadati</taxon>
        <taxon>Spirochaetota</taxon>
        <taxon>Spirochaetia</taxon>
        <taxon>Spirochaetales</taxon>
        <taxon>Spirochaetaceae</taxon>
        <taxon>Sediminispirochaeta</taxon>
    </lineage>
</organism>